<evidence type="ECO:0000256" key="7">
    <source>
        <dbReference type="ARBA" id="ARBA00022801"/>
    </source>
</evidence>
<evidence type="ECO:0000259" key="16">
    <source>
        <dbReference type="PROSITE" id="PS50112"/>
    </source>
</evidence>
<evidence type="ECO:0000256" key="1">
    <source>
        <dbReference type="ARBA" id="ARBA00000085"/>
    </source>
</evidence>
<keyword evidence="5" id="KW-0547">Nucleotide-binding</keyword>
<dbReference type="PROSITE" id="PS50112">
    <property type="entry name" value="PAS"/>
    <property type="match status" value="1"/>
</dbReference>
<dbReference type="RefSeq" id="WP_090540183.1">
    <property type="nucleotide sequence ID" value="NZ_FOYD01000010.1"/>
</dbReference>
<comment type="function">
    <text evidence="11">Member of the two-component regulatory system NtrB/NtrC, which controls expression of the nitrogen-regulated (ntr) genes in response to nitrogen limitation. Under conditions of nitrogen limitation, NtrB autophosphorylates and transfers the phosphoryl group to NtrC. In the presence of nitrogen, acts as a phosphatase that dephosphorylates and inactivates NtrC.</text>
</comment>
<dbReference type="SMART" id="SM00388">
    <property type="entry name" value="HisKA"/>
    <property type="match status" value="1"/>
</dbReference>
<dbReference type="AlphaFoldDB" id="A0A1I6C138"/>
<dbReference type="SMART" id="SM00387">
    <property type="entry name" value="HATPase_c"/>
    <property type="match status" value="1"/>
</dbReference>
<dbReference type="InterPro" id="IPR004358">
    <property type="entry name" value="Sig_transdc_His_kin-like_C"/>
</dbReference>
<keyword evidence="4" id="KW-0808">Transferase</keyword>
<dbReference type="PANTHER" id="PTHR43065">
    <property type="entry name" value="SENSOR HISTIDINE KINASE"/>
    <property type="match status" value="1"/>
</dbReference>
<evidence type="ECO:0000256" key="6">
    <source>
        <dbReference type="ARBA" id="ARBA00022777"/>
    </source>
</evidence>
<dbReference type="Pfam" id="PF00512">
    <property type="entry name" value="HisKA"/>
    <property type="match status" value="1"/>
</dbReference>
<dbReference type="SUPFAM" id="SSF55874">
    <property type="entry name" value="ATPase domain of HSP90 chaperone/DNA topoisomerase II/histidine kinase"/>
    <property type="match status" value="1"/>
</dbReference>
<evidence type="ECO:0000256" key="9">
    <source>
        <dbReference type="ARBA" id="ARBA00023012"/>
    </source>
</evidence>
<dbReference type="InterPro" id="IPR036890">
    <property type="entry name" value="HATPase_C_sf"/>
</dbReference>
<dbReference type="Proteomes" id="UP000242815">
    <property type="component" value="Unassembled WGS sequence"/>
</dbReference>
<dbReference type="CDD" id="cd00130">
    <property type="entry name" value="PAS"/>
    <property type="match status" value="1"/>
</dbReference>
<keyword evidence="7" id="KW-0378">Hydrolase</keyword>
<dbReference type="Gene3D" id="1.10.287.130">
    <property type="match status" value="1"/>
</dbReference>
<evidence type="ECO:0000256" key="2">
    <source>
        <dbReference type="ARBA" id="ARBA00012438"/>
    </source>
</evidence>
<reference evidence="17 18" key="1">
    <citation type="submission" date="2016-10" db="EMBL/GenBank/DDBJ databases">
        <authorList>
            <person name="de Groot N.N."/>
        </authorList>
    </citation>
    <scope>NUCLEOTIDE SEQUENCE [LARGE SCALE GENOMIC DNA]</scope>
    <source>
        <strain evidence="17 18">JCM 18415</strain>
    </source>
</reference>
<dbReference type="GO" id="GO:0000155">
    <property type="term" value="F:phosphorelay sensor kinase activity"/>
    <property type="evidence" value="ECO:0007669"/>
    <property type="project" value="InterPro"/>
</dbReference>
<evidence type="ECO:0000256" key="11">
    <source>
        <dbReference type="ARBA" id="ARBA00037696"/>
    </source>
</evidence>
<dbReference type="OrthoDB" id="9789238at2"/>
<dbReference type="GO" id="GO:0016787">
    <property type="term" value="F:hydrolase activity"/>
    <property type="evidence" value="ECO:0007669"/>
    <property type="project" value="UniProtKB-KW"/>
</dbReference>
<dbReference type="Pfam" id="PF02518">
    <property type="entry name" value="HATPase_c"/>
    <property type="match status" value="1"/>
</dbReference>
<keyword evidence="8" id="KW-0067">ATP-binding</keyword>
<dbReference type="CDD" id="cd00082">
    <property type="entry name" value="HisKA"/>
    <property type="match status" value="1"/>
</dbReference>
<feature type="domain" description="PAS" evidence="16">
    <location>
        <begin position="3"/>
        <end position="48"/>
    </location>
</feature>
<dbReference type="PROSITE" id="PS50109">
    <property type="entry name" value="HIS_KIN"/>
    <property type="match status" value="1"/>
</dbReference>
<dbReference type="Gene3D" id="3.30.450.20">
    <property type="entry name" value="PAS domain"/>
    <property type="match status" value="1"/>
</dbReference>
<dbReference type="GO" id="GO:0006355">
    <property type="term" value="P:regulation of DNA-templated transcription"/>
    <property type="evidence" value="ECO:0007669"/>
    <property type="project" value="InterPro"/>
</dbReference>
<evidence type="ECO:0000313" key="17">
    <source>
        <dbReference type="EMBL" id="SFQ86867.1"/>
    </source>
</evidence>
<evidence type="ECO:0000256" key="12">
    <source>
        <dbReference type="ARBA" id="ARBA00039567"/>
    </source>
</evidence>
<evidence type="ECO:0000256" key="5">
    <source>
        <dbReference type="ARBA" id="ARBA00022741"/>
    </source>
</evidence>
<dbReference type="InterPro" id="IPR003594">
    <property type="entry name" value="HATPase_dom"/>
</dbReference>
<evidence type="ECO:0000256" key="8">
    <source>
        <dbReference type="ARBA" id="ARBA00022840"/>
    </source>
</evidence>
<dbReference type="SUPFAM" id="SSF55785">
    <property type="entry name" value="PYP-like sensor domain (PAS domain)"/>
    <property type="match status" value="1"/>
</dbReference>
<dbReference type="InterPro" id="IPR013767">
    <property type="entry name" value="PAS_fold"/>
</dbReference>
<dbReference type="EC" id="2.7.13.3" evidence="2"/>
<evidence type="ECO:0000256" key="14">
    <source>
        <dbReference type="ARBA" id="ARBA00043094"/>
    </source>
</evidence>
<comment type="catalytic activity">
    <reaction evidence="1">
        <text>ATP + protein L-histidine = ADP + protein N-phospho-L-histidine.</text>
        <dbReference type="EC" id="2.7.13.3"/>
    </reaction>
</comment>
<evidence type="ECO:0000256" key="10">
    <source>
        <dbReference type="ARBA" id="ARBA00023231"/>
    </source>
</evidence>
<dbReference type="Pfam" id="PF00989">
    <property type="entry name" value="PAS"/>
    <property type="match status" value="1"/>
</dbReference>
<evidence type="ECO:0000313" key="18">
    <source>
        <dbReference type="Proteomes" id="UP000242815"/>
    </source>
</evidence>
<dbReference type="PANTHER" id="PTHR43065:SF16">
    <property type="entry name" value="SENSORY HISTIDINE KINASE_PHOSPHATASE NTRB"/>
    <property type="match status" value="1"/>
</dbReference>
<evidence type="ECO:0000256" key="13">
    <source>
        <dbReference type="ARBA" id="ARBA00042313"/>
    </source>
</evidence>
<keyword evidence="6 17" id="KW-0418">Kinase</keyword>
<dbReference type="SUPFAM" id="SSF47384">
    <property type="entry name" value="Homodimeric domain of signal transducing histidine kinase"/>
    <property type="match status" value="1"/>
</dbReference>
<dbReference type="Gene3D" id="3.30.565.10">
    <property type="entry name" value="Histidine kinase-like ATPase, C-terminal domain"/>
    <property type="match status" value="1"/>
</dbReference>
<dbReference type="STRING" id="1002526.SAMN05216578_11044"/>
<proteinExistence type="predicted"/>
<sequence length="358" mass="39924">MLPEHLLRQILDNLTTAVVLLDGSLRVSYMNPAAEMLLEVSGQRVQGQRISSLFSDAVESMESLRNSISNGHPFTKREAQLNLSNGQCLMVDYSVTPVQASERNWVLLELLPRDRLLRITREEAQLSKQEVTRVLVRGLAHEIKNPLGGIRGAAQLLARELVEPSLQDYTDVIIQEADRLRNLVDRMLGPYQPPRLAPINIHEITEHVCSLIQAETQGNMDILRDYDPSIPDLLGDREQLIQAVLNIVRNAMQAIMAEADGRRGQIILRTRTLRQFTIGSKRHRLVCRLEITDNGPGIAPGILDSIFYPMVSGRADGTGLGLSITQNIVTRHQGLIECDSVPGHTTFTLFLPLPGEDE</sequence>
<dbReference type="NCBIfam" id="TIGR00229">
    <property type="entry name" value="sensory_box"/>
    <property type="match status" value="1"/>
</dbReference>
<protein>
    <recommendedName>
        <fullName evidence="12">Sensory histidine kinase/phosphatase NtrB</fullName>
        <ecNumber evidence="2">2.7.13.3</ecNumber>
    </recommendedName>
    <alternativeName>
        <fullName evidence="13">Nitrogen regulation protein NR(II)</fullName>
    </alternativeName>
    <alternativeName>
        <fullName evidence="14">Nitrogen regulator II</fullName>
    </alternativeName>
</protein>
<dbReference type="InterPro" id="IPR036097">
    <property type="entry name" value="HisK_dim/P_sf"/>
</dbReference>
<keyword evidence="10" id="KW-0535">Nitrogen fixation</keyword>
<dbReference type="PRINTS" id="PR00344">
    <property type="entry name" value="BCTRLSENSOR"/>
</dbReference>
<evidence type="ECO:0000256" key="3">
    <source>
        <dbReference type="ARBA" id="ARBA00022553"/>
    </source>
</evidence>
<keyword evidence="9" id="KW-0902">Two-component regulatory system</keyword>
<dbReference type="InterPro" id="IPR000014">
    <property type="entry name" value="PAS"/>
</dbReference>
<accession>A0A1I6C138</accession>
<evidence type="ECO:0000256" key="4">
    <source>
        <dbReference type="ARBA" id="ARBA00022679"/>
    </source>
</evidence>
<dbReference type="NCBIfam" id="NF008293">
    <property type="entry name" value="PRK11073.1"/>
    <property type="match status" value="1"/>
</dbReference>
<keyword evidence="3" id="KW-0597">Phosphoprotein</keyword>
<dbReference type="EMBL" id="FOYD01000010">
    <property type="protein sequence ID" value="SFQ86867.1"/>
    <property type="molecule type" value="Genomic_DNA"/>
</dbReference>
<dbReference type="GO" id="GO:0005524">
    <property type="term" value="F:ATP binding"/>
    <property type="evidence" value="ECO:0007669"/>
    <property type="project" value="UniProtKB-KW"/>
</dbReference>
<name>A0A1I6C138_9GAMM</name>
<organism evidence="17 18">
    <name type="scientific">Halopseudomonas formosensis</name>
    <dbReference type="NCBI Taxonomy" id="1002526"/>
    <lineage>
        <taxon>Bacteria</taxon>
        <taxon>Pseudomonadati</taxon>
        <taxon>Pseudomonadota</taxon>
        <taxon>Gammaproteobacteria</taxon>
        <taxon>Pseudomonadales</taxon>
        <taxon>Pseudomonadaceae</taxon>
        <taxon>Halopseudomonas</taxon>
    </lineage>
</organism>
<evidence type="ECO:0000259" key="15">
    <source>
        <dbReference type="PROSITE" id="PS50109"/>
    </source>
</evidence>
<gene>
    <name evidence="17" type="ORF">SAMN05216578_11044</name>
</gene>
<dbReference type="InterPro" id="IPR005467">
    <property type="entry name" value="His_kinase_dom"/>
</dbReference>
<dbReference type="InterPro" id="IPR003661">
    <property type="entry name" value="HisK_dim/P_dom"/>
</dbReference>
<dbReference type="SMART" id="SM00091">
    <property type="entry name" value="PAS"/>
    <property type="match status" value="1"/>
</dbReference>
<feature type="domain" description="Histidine kinase" evidence="15">
    <location>
        <begin position="138"/>
        <end position="355"/>
    </location>
</feature>
<dbReference type="InterPro" id="IPR035965">
    <property type="entry name" value="PAS-like_dom_sf"/>
</dbReference>